<reference evidence="8 9" key="1">
    <citation type="journal article" date="2015" name="Genome Announc.">
        <title>Complete Genome Sequence of Corynebacterium kutscheri DSM 20755, a Corynebacterial Type Strain with Remarkably Low G+C Content of Chromosomal DNA.</title>
        <authorList>
            <person name="Ruckert C."/>
            <person name="Albersmeier A."/>
            <person name="Winkler A."/>
            <person name="Tauch A."/>
        </authorList>
    </citation>
    <scope>NUCLEOTIDE SEQUENCE [LARGE SCALE GENOMIC DNA]</scope>
    <source>
        <strain evidence="8 9">DSM 20755</strain>
    </source>
</reference>
<dbReference type="SUPFAM" id="SSF53335">
    <property type="entry name" value="S-adenosyl-L-methionine-dependent methyltransferases"/>
    <property type="match status" value="1"/>
</dbReference>
<dbReference type="STRING" id="35755.UL82_07425"/>
<evidence type="ECO:0000259" key="7">
    <source>
        <dbReference type="Pfam" id="PF17827"/>
    </source>
</evidence>
<dbReference type="GO" id="GO:0003676">
    <property type="term" value="F:nucleic acid binding"/>
    <property type="evidence" value="ECO:0007669"/>
    <property type="project" value="InterPro"/>
</dbReference>
<comment type="caution">
    <text evidence="5">Lacks conserved residue(s) required for the propagation of feature annotation.</text>
</comment>
<dbReference type="EC" id="2.1.1.297" evidence="5"/>
<evidence type="ECO:0000256" key="2">
    <source>
        <dbReference type="ARBA" id="ARBA00022679"/>
    </source>
</evidence>
<comment type="function">
    <text evidence="5">Methylates the class 1 translation termination release factors RF1/PrfA and RF2/PrfB on the glutamine residue of the universally conserved GGQ motif.</text>
</comment>
<sequence length="284" mass="31103">MLFHALREAEATLAQAGVASPRYDTHAIAAHVLGVAPLEITFHMRDEVPAEFFEYIKLRAQRVPLQHILEEAYFGPLRFSVGPGVFIPRPETEVLAQWAEKELEKKFSEGENDLICVDLCTGSGALAAYIKNAHPKTRVYAVELSNIAAEYARKNFAAAGLNISLTRQDASLATTLAELNGTVDLLVTNPPYVPERSEKELEPEVSFDPHMAVFSGGDGMQLIPKLITRSAALLKPGGQIGIEHDDTTSAAVIAAFEDTGLFRDIRTMADLTGRNRFVLATRRS</sequence>
<dbReference type="PANTHER" id="PTHR18895">
    <property type="entry name" value="HEMK METHYLTRANSFERASE"/>
    <property type="match status" value="1"/>
</dbReference>
<dbReference type="Gene3D" id="1.10.8.10">
    <property type="entry name" value="DNA helicase RuvA subunit, C-terminal domain"/>
    <property type="match status" value="1"/>
</dbReference>
<dbReference type="InterPro" id="IPR019874">
    <property type="entry name" value="RF_methyltr_PrmC"/>
</dbReference>
<dbReference type="PANTHER" id="PTHR18895:SF74">
    <property type="entry name" value="MTRF1L RELEASE FACTOR GLUTAMINE METHYLTRANSFERASE"/>
    <property type="match status" value="1"/>
</dbReference>
<dbReference type="InterPro" id="IPR004556">
    <property type="entry name" value="HemK-like"/>
</dbReference>
<keyword evidence="3 5" id="KW-0949">S-adenosyl-L-methionine</keyword>
<gene>
    <name evidence="5 8" type="primary">prmC</name>
    <name evidence="8" type="ORF">UL82_07425</name>
</gene>
<dbReference type="HOGENOM" id="CLU_018398_4_0_11"/>
<dbReference type="InterPro" id="IPR029063">
    <property type="entry name" value="SAM-dependent_MTases_sf"/>
</dbReference>
<feature type="domain" description="Methyltransferase small" evidence="6">
    <location>
        <begin position="116"/>
        <end position="196"/>
    </location>
</feature>
<dbReference type="NCBIfam" id="TIGR03534">
    <property type="entry name" value="RF_mod_PrmC"/>
    <property type="match status" value="1"/>
</dbReference>
<dbReference type="Gene3D" id="3.40.50.150">
    <property type="entry name" value="Vaccinia Virus protein VP39"/>
    <property type="match status" value="1"/>
</dbReference>
<organism evidence="8 9">
    <name type="scientific">Corynebacterium kutscheri</name>
    <dbReference type="NCBI Taxonomy" id="35755"/>
    <lineage>
        <taxon>Bacteria</taxon>
        <taxon>Bacillati</taxon>
        <taxon>Actinomycetota</taxon>
        <taxon>Actinomycetes</taxon>
        <taxon>Mycobacteriales</taxon>
        <taxon>Corynebacteriaceae</taxon>
        <taxon>Corynebacterium</taxon>
    </lineage>
</organism>
<evidence type="ECO:0000259" key="6">
    <source>
        <dbReference type="Pfam" id="PF05175"/>
    </source>
</evidence>
<evidence type="ECO:0000313" key="9">
    <source>
        <dbReference type="Proteomes" id="UP000033457"/>
    </source>
</evidence>
<dbReference type="InterPro" id="IPR050320">
    <property type="entry name" value="N5-glutamine_MTase"/>
</dbReference>
<proteinExistence type="inferred from homology"/>
<name>A0A0F6R0C2_9CORY</name>
<dbReference type="AlphaFoldDB" id="A0A0F6R0C2"/>
<dbReference type="HAMAP" id="MF_02126">
    <property type="entry name" value="RF_methyltr_PrmC"/>
    <property type="match status" value="1"/>
</dbReference>
<dbReference type="NCBIfam" id="TIGR00536">
    <property type="entry name" value="hemK_fam"/>
    <property type="match status" value="1"/>
</dbReference>
<keyword evidence="2 5" id="KW-0808">Transferase</keyword>
<dbReference type="PROSITE" id="PS00092">
    <property type="entry name" value="N6_MTASE"/>
    <property type="match status" value="1"/>
</dbReference>
<protein>
    <recommendedName>
        <fullName evidence="5">Release factor glutamine methyltransferase</fullName>
        <shortName evidence="5">RF MTase</shortName>
        <ecNumber evidence="5">2.1.1.297</ecNumber>
    </recommendedName>
    <alternativeName>
        <fullName evidence="5">N5-glutamine methyltransferase PrmC</fullName>
    </alternativeName>
    <alternativeName>
        <fullName evidence="5">Protein-(glutamine-N5) MTase PrmC</fullName>
    </alternativeName>
    <alternativeName>
        <fullName evidence="5">Protein-glutamine N-methyltransferase PrmC</fullName>
    </alternativeName>
</protein>
<evidence type="ECO:0000256" key="4">
    <source>
        <dbReference type="ARBA" id="ARBA00048391"/>
    </source>
</evidence>
<keyword evidence="9" id="KW-1185">Reference proteome</keyword>
<feature type="binding site" evidence="5">
    <location>
        <position position="143"/>
    </location>
    <ligand>
        <name>S-adenosyl-L-methionine</name>
        <dbReference type="ChEBI" id="CHEBI:59789"/>
    </ligand>
</feature>
<dbReference type="Pfam" id="PF05175">
    <property type="entry name" value="MTS"/>
    <property type="match status" value="1"/>
</dbReference>
<dbReference type="InterPro" id="IPR040758">
    <property type="entry name" value="PrmC_N"/>
</dbReference>
<keyword evidence="1 5" id="KW-0489">Methyltransferase</keyword>
<evidence type="ECO:0000313" key="8">
    <source>
        <dbReference type="EMBL" id="AKE41647.1"/>
    </source>
</evidence>
<dbReference type="Proteomes" id="UP000033457">
    <property type="component" value="Chromosome"/>
</dbReference>
<evidence type="ECO:0000256" key="1">
    <source>
        <dbReference type="ARBA" id="ARBA00022603"/>
    </source>
</evidence>
<dbReference type="KEGG" id="cku:UL82_07425"/>
<dbReference type="RefSeq" id="WP_046440025.1">
    <property type="nucleotide sequence ID" value="NZ_CP011312.1"/>
</dbReference>
<evidence type="ECO:0000256" key="3">
    <source>
        <dbReference type="ARBA" id="ARBA00022691"/>
    </source>
</evidence>
<dbReference type="InterPro" id="IPR002052">
    <property type="entry name" value="DNA_methylase_N6_adenine_CS"/>
</dbReference>
<comment type="catalytic activity">
    <reaction evidence="4 5">
        <text>L-glutaminyl-[peptide chain release factor] + S-adenosyl-L-methionine = N(5)-methyl-L-glutaminyl-[peptide chain release factor] + S-adenosyl-L-homocysteine + H(+)</text>
        <dbReference type="Rhea" id="RHEA:42896"/>
        <dbReference type="Rhea" id="RHEA-COMP:10271"/>
        <dbReference type="Rhea" id="RHEA-COMP:10272"/>
        <dbReference type="ChEBI" id="CHEBI:15378"/>
        <dbReference type="ChEBI" id="CHEBI:30011"/>
        <dbReference type="ChEBI" id="CHEBI:57856"/>
        <dbReference type="ChEBI" id="CHEBI:59789"/>
        <dbReference type="ChEBI" id="CHEBI:61891"/>
        <dbReference type="EC" id="2.1.1.297"/>
    </reaction>
</comment>
<dbReference type="OrthoDB" id="9800643at2"/>
<dbReference type="GO" id="GO:0032259">
    <property type="term" value="P:methylation"/>
    <property type="evidence" value="ECO:0007669"/>
    <property type="project" value="UniProtKB-KW"/>
</dbReference>
<dbReference type="CDD" id="cd02440">
    <property type="entry name" value="AdoMet_MTases"/>
    <property type="match status" value="1"/>
</dbReference>
<dbReference type="EMBL" id="CP011312">
    <property type="protein sequence ID" value="AKE41647.1"/>
    <property type="molecule type" value="Genomic_DNA"/>
</dbReference>
<dbReference type="InterPro" id="IPR007848">
    <property type="entry name" value="Small_mtfrase_dom"/>
</dbReference>
<feature type="binding site" evidence="5">
    <location>
        <begin position="189"/>
        <end position="192"/>
    </location>
    <ligand>
        <name>substrate</name>
    </ligand>
</feature>
<dbReference type="Pfam" id="PF17827">
    <property type="entry name" value="PrmC_N"/>
    <property type="match status" value="1"/>
</dbReference>
<accession>A0A0F6R0C2</accession>
<comment type="similarity">
    <text evidence="5">Belongs to the protein N5-glutamine methyltransferase family. PrmC subfamily.</text>
</comment>
<evidence type="ECO:0000256" key="5">
    <source>
        <dbReference type="HAMAP-Rule" id="MF_02126"/>
    </source>
</evidence>
<feature type="binding site" evidence="5">
    <location>
        <position position="189"/>
    </location>
    <ligand>
        <name>S-adenosyl-L-methionine</name>
        <dbReference type="ChEBI" id="CHEBI:59789"/>
    </ligand>
</feature>
<dbReference type="GO" id="GO:0102559">
    <property type="term" value="F:peptide chain release factor N(5)-glutamine methyltransferase activity"/>
    <property type="evidence" value="ECO:0007669"/>
    <property type="project" value="UniProtKB-EC"/>
</dbReference>
<feature type="domain" description="Release factor glutamine methyltransferase N-terminal" evidence="7">
    <location>
        <begin position="5"/>
        <end position="69"/>
    </location>
</feature>